<dbReference type="PANTHER" id="PTHR11124">
    <property type="entry name" value="VACUOLAR SORTING PROTEIN VPS29"/>
    <property type="match status" value="1"/>
</dbReference>
<sequence length="166" mass="18711">MKVLLVSDSHGKGNLLNQIIERESPDHVIHCGDFCTDRDQLPSVSMTVVKGNCDWEDVPEEAIWEGAGLRFYVTHGDKWRVKTTPLPVKYRGEEVGANIVCFGHSHYPFCEKMGDVLLLNPGSISYPRGFPYPTYACLEVVNKQVKATYHQIDGKEIHERGGIFSF</sequence>
<dbReference type="AlphaFoldDB" id="A0A1I3R8K3"/>
<dbReference type="InterPro" id="IPR029052">
    <property type="entry name" value="Metallo-depent_PP-like"/>
</dbReference>
<dbReference type="InterPro" id="IPR024654">
    <property type="entry name" value="Calcineurin-like_PHP_lpxH"/>
</dbReference>
<keyword evidence="5" id="KW-1185">Reference proteome</keyword>
<dbReference type="STRING" id="46223.SAMN05421852_10989"/>
<dbReference type="GO" id="GO:0046872">
    <property type="term" value="F:metal ion binding"/>
    <property type="evidence" value="ECO:0007669"/>
    <property type="project" value="UniProtKB-KW"/>
</dbReference>
<gene>
    <name evidence="4" type="ORF">SAMN05421852_10989</name>
</gene>
<reference evidence="4 5" key="1">
    <citation type="submission" date="2016-10" db="EMBL/GenBank/DDBJ databases">
        <authorList>
            <person name="de Groot N.N."/>
        </authorList>
    </citation>
    <scope>NUCLEOTIDE SEQUENCE [LARGE SCALE GENOMIC DNA]</scope>
    <source>
        <strain evidence="4 5">DSM 44778</strain>
    </source>
</reference>
<dbReference type="GO" id="GO:0016787">
    <property type="term" value="F:hydrolase activity"/>
    <property type="evidence" value="ECO:0007669"/>
    <property type="project" value="UniProtKB-UniRule"/>
</dbReference>
<organism evidence="4 5">
    <name type="scientific">Thermoflavimicrobium dichotomicum</name>
    <dbReference type="NCBI Taxonomy" id="46223"/>
    <lineage>
        <taxon>Bacteria</taxon>
        <taxon>Bacillati</taxon>
        <taxon>Bacillota</taxon>
        <taxon>Bacilli</taxon>
        <taxon>Bacillales</taxon>
        <taxon>Thermoactinomycetaceae</taxon>
        <taxon>Thermoflavimicrobium</taxon>
    </lineage>
</organism>
<proteinExistence type="inferred from homology"/>
<evidence type="ECO:0000256" key="1">
    <source>
        <dbReference type="ARBA" id="ARBA00008950"/>
    </source>
</evidence>
<feature type="domain" description="Calcineurin-like phosphoesterase" evidence="3">
    <location>
        <begin position="1"/>
        <end position="142"/>
    </location>
</feature>
<protein>
    <recommendedName>
        <fullName evidence="2">Phosphoesterase</fullName>
        <ecNumber evidence="2">3.1.4.-</ecNumber>
    </recommendedName>
</protein>
<name>A0A1I3R8K3_9BACL</name>
<evidence type="ECO:0000313" key="4">
    <source>
        <dbReference type="EMBL" id="SFJ42954.1"/>
    </source>
</evidence>
<dbReference type="Gene3D" id="3.60.21.10">
    <property type="match status" value="1"/>
</dbReference>
<keyword evidence="2" id="KW-0479">Metal-binding</keyword>
<dbReference type="Pfam" id="PF12850">
    <property type="entry name" value="Metallophos_2"/>
    <property type="match status" value="1"/>
</dbReference>
<dbReference type="SUPFAM" id="SSF56300">
    <property type="entry name" value="Metallo-dependent phosphatases"/>
    <property type="match status" value="1"/>
</dbReference>
<evidence type="ECO:0000259" key="3">
    <source>
        <dbReference type="Pfam" id="PF12850"/>
    </source>
</evidence>
<dbReference type="OrthoDB" id="9800565at2"/>
<dbReference type="InterPro" id="IPR000979">
    <property type="entry name" value="Phosphodiesterase_MJ0936/Vps29"/>
</dbReference>
<evidence type="ECO:0000256" key="2">
    <source>
        <dbReference type="RuleBase" id="RU362039"/>
    </source>
</evidence>
<dbReference type="NCBIfam" id="TIGR00040">
    <property type="entry name" value="yfcE"/>
    <property type="match status" value="1"/>
</dbReference>
<dbReference type="EMBL" id="FORR01000009">
    <property type="protein sequence ID" value="SFJ42954.1"/>
    <property type="molecule type" value="Genomic_DNA"/>
</dbReference>
<accession>A0A1I3R8K3</accession>
<dbReference type="Proteomes" id="UP000199545">
    <property type="component" value="Unassembled WGS sequence"/>
</dbReference>
<comment type="similarity">
    <text evidence="1 2">Belongs to the metallophosphoesterase superfamily. YfcE family.</text>
</comment>
<comment type="cofactor">
    <cofactor evidence="2">
        <name>a divalent metal cation</name>
        <dbReference type="ChEBI" id="CHEBI:60240"/>
    </cofactor>
</comment>
<dbReference type="EC" id="3.1.4.-" evidence="2"/>
<evidence type="ECO:0000313" key="5">
    <source>
        <dbReference type="Proteomes" id="UP000199545"/>
    </source>
</evidence>
<dbReference type="RefSeq" id="WP_093230193.1">
    <property type="nucleotide sequence ID" value="NZ_FORR01000009.1"/>
</dbReference>